<keyword evidence="2" id="KW-1185">Reference proteome</keyword>
<sequence length="280" mass="30882">MQRLEHCEGLDKPRAEAHGGLGRAMWASRDTLRQRIGMAALLKDNARLLGVARQNERRTEANLAHLVSGFEGDRNSDPLISAKTTVSQEGRQPLRIVVILRVTRDEKVSSKLSLAFASAVTKSRAPVHHDATKHCSQASMNKDSQLTRRLPADIAAWPYGQQGHMTEQASTLVLSAPAPCSFVRFLLCGTAHVRNGLLFPLPYFRSFPTALSYKREESHRTNNNYHGWLPLPLLIALCGNERTGCGRLAVTTWTGRRTCLSSFSPRFRLGKTLSGGSSSP</sequence>
<gene>
    <name evidence="1" type="ORF">HAX54_044023</name>
</gene>
<organism evidence="1 2">
    <name type="scientific">Datura stramonium</name>
    <name type="common">Jimsonweed</name>
    <name type="synonym">Common thornapple</name>
    <dbReference type="NCBI Taxonomy" id="4076"/>
    <lineage>
        <taxon>Eukaryota</taxon>
        <taxon>Viridiplantae</taxon>
        <taxon>Streptophyta</taxon>
        <taxon>Embryophyta</taxon>
        <taxon>Tracheophyta</taxon>
        <taxon>Spermatophyta</taxon>
        <taxon>Magnoliopsida</taxon>
        <taxon>eudicotyledons</taxon>
        <taxon>Gunneridae</taxon>
        <taxon>Pentapetalae</taxon>
        <taxon>asterids</taxon>
        <taxon>lamiids</taxon>
        <taxon>Solanales</taxon>
        <taxon>Solanaceae</taxon>
        <taxon>Solanoideae</taxon>
        <taxon>Datureae</taxon>
        <taxon>Datura</taxon>
    </lineage>
</organism>
<protein>
    <submittedName>
        <fullName evidence="1">Uncharacterized protein</fullName>
    </submittedName>
</protein>
<dbReference type="Proteomes" id="UP000823775">
    <property type="component" value="Unassembled WGS sequence"/>
</dbReference>
<comment type="caution">
    <text evidence="1">The sequence shown here is derived from an EMBL/GenBank/DDBJ whole genome shotgun (WGS) entry which is preliminary data.</text>
</comment>
<proteinExistence type="predicted"/>
<dbReference type="EMBL" id="JACEIK010006667">
    <property type="protein sequence ID" value="MCE2056084.1"/>
    <property type="molecule type" value="Genomic_DNA"/>
</dbReference>
<reference evidence="1 2" key="1">
    <citation type="journal article" date="2021" name="BMC Genomics">
        <title>Datura genome reveals duplications of psychoactive alkaloid biosynthetic genes and high mutation rate following tissue culture.</title>
        <authorList>
            <person name="Rajewski A."/>
            <person name="Carter-House D."/>
            <person name="Stajich J."/>
            <person name="Litt A."/>
        </authorList>
    </citation>
    <scope>NUCLEOTIDE SEQUENCE [LARGE SCALE GENOMIC DNA]</scope>
    <source>
        <strain evidence="1">AR-01</strain>
    </source>
</reference>
<evidence type="ECO:0000313" key="1">
    <source>
        <dbReference type="EMBL" id="MCE2056084.1"/>
    </source>
</evidence>
<evidence type="ECO:0000313" key="2">
    <source>
        <dbReference type="Proteomes" id="UP000823775"/>
    </source>
</evidence>
<name>A0ABS8W216_DATST</name>
<accession>A0ABS8W216</accession>